<dbReference type="Gene3D" id="3.80.10.10">
    <property type="entry name" value="Ribonuclease Inhibitor"/>
    <property type="match status" value="3"/>
</dbReference>
<dbReference type="SUPFAM" id="SSF52058">
    <property type="entry name" value="L domain-like"/>
    <property type="match status" value="1"/>
</dbReference>
<accession>A0A2G2WWZ7</accession>
<keyword evidence="2" id="KW-0433">Leucine-rich repeat</keyword>
<evidence type="ECO:0000256" key="8">
    <source>
        <dbReference type="ARBA" id="ARBA00023180"/>
    </source>
</evidence>
<dbReference type="InterPro" id="IPR032675">
    <property type="entry name" value="LRR_dom_sf"/>
</dbReference>
<evidence type="ECO:0000256" key="4">
    <source>
        <dbReference type="ARBA" id="ARBA00022729"/>
    </source>
</evidence>
<sequence>MEEAKEIGTLIATASKLDLDETGSTFNLVGYSDADYEGHLVDRKSTTAMTHTNVTTDQLALLSLKSQIISDPFHYLNESWSPATSVCHWVGVTCGSRHQRVKFLNLSNMALTGKIPCELGNLTFLVFLNLGSNNFHGNLPREMARLHRLKVLDLSFNSFSGEVPSYLAFNSLDGQIPKEIGDVEYLRNLNLYGNNLIGSIPPSLMNASRLETLDLSRNLLQGNISEGIGNLHNLNFLSKQDNHLTGSIPFTIFNISKIKVLALTKNSLSGDLPNGLCNDLTILKELYLSYNKFHGRMPTILSNCSQLQMLSLSYNEFNGPIQSEIGKLSNLQELYLGYNHFTGIIPLELGNLVNLMELDMGVLNGKWRNQSEGKETPKLESVLFAKESLLFSHIGGRREL</sequence>
<dbReference type="EMBL" id="MLFT02000004">
    <property type="protein sequence ID" value="PHT49689.1"/>
    <property type="molecule type" value="Genomic_DNA"/>
</dbReference>
<dbReference type="InterPro" id="IPR052592">
    <property type="entry name" value="LRR-RLK"/>
</dbReference>
<keyword evidence="4" id="KW-0732">Signal</keyword>
<feature type="domain" description="Leucine-rich repeat-containing N-terminal plant-type" evidence="9">
    <location>
        <begin position="56"/>
        <end position="94"/>
    </location>
</feature>
<dbReference type="AlphaFoldDB" id="A0A2G2WWZ7"/>
<dbReference type="InterPro" id="IPR001611">
    <property type="entry name" value="Leu-rich_rpt"/>
</dbReference>
<reference evidence="11" key="2">
    <citation type="journal article" date="2017" name="J. Anim. Genet.">
        <title>Multiple reference genome sequences of hot pepper reveal the massive evolution of plant disease resistance genes by retroduplication.</title>
        <authorList>
            <person name="Kim S."/>
            <person name="Park J."/>
            <person name="Yeom S.-I."/>
            <person name="Kim Y.-M."/>
            <person name="Seo E."/>
            <person name="Kim K.-T."/>
            <person name="Kim M.-S."/>
            <person name="Lee J.M."/>
            <person name="Cheong K."/>
            <person name="Shin H.-S."/>
            <person name="Kim S.-B."/>
            <person name="Han K."/>
            <person name="Lee J."/>
            <person name="Park M."/>
            <person name="Lee H.-A."/>
            <person name="Lee H.-Y."/>
            <person name="Lee Y."/>
            <person name="Oh S."/>
            <person name="Lee J.H."/>
            <person name="Choi E."/>
            <person name="Choi E."/>
            <person name="Lee S.E."/>
            <person name="Jeon J."/>
            <person name="Kim H."/>
            <person name="Choi G."/>
            <person name="Song H."/>
            <person name="Lee J."/>
            <person name="Lee S.-C."/>
            <person name="Kwon J.-K."/>
            <person name="Lee H.-Y."/>
            <person name="Koo N."/>
            <person name="Hong Y."/>
            <person name="Kim R.W."/>
            <person name="Kang W.-H."/>
            <person name="Huh J.H."/>
            <person name="Kang B.-C."/>
            <person name="Yang T.-J."/>
            <person name="Lee Y.-H."/>
            <person name="Bennetzen J.L."/>
            <person name="Choi D."/>
        </authorList>
    </citation>
    <scope>NUCLEOTIDE SEQUENCE [LARGE SCALE GENOMIC DNA]</scope>
    <source>
        <strain evidence="11">cv. PBC81</strain>
    </source>
</reference>
<reference evidence="10 11" key="1">
    <citation type="journal article" date="2017" name="Genome Biol.">
        <title>New reference genome sequences of hot pepper reveal the massive evolution of plant disease-resistance genes by retroduplication.</title>
        <authorList>
            <person name="Kim S."/>
            <person name="Park J."/>
            <person name="Yeom S.I."/>
            <person name="Kim Y.M."/>
            <person name="Seo E."/>
            <person name="Kim K.T."/>
            <person name="Kim M.S."/>
            <person name="Lee J.M."/>
            <person name="Cheong K."/>
            <person name="Shin H.S."/>
            <person name="Kim S.B."/>
            <person name="Han K."/>
            <person name="Lee J."/>
            <person name="Park M."/>
            <person name="Lee H.A."/>
            <person name="Lee H.Y."/>
            <person name="Lee Y."/>
            <person name="Oh S."/>
            <person name="Lee J.H."/>
            <person name="Choi E."/>
            <person name="Choi E."/>
            <person name="Lee S.E."/>
            <person name="Jeon J."/>
            <person name="Kim H."/>
            <person name="Choi G."/>
            <person name="Song H."/>
            <person name="Lee J."/>
            <person name="Lee S.C."/>
            <person name="Kwon J.K."/>
            <person name="Lee H.Y."/>
            <person name="Koo N."/>
            <person name="Hong Y."/>
            <person name="Kim R.W."/>
            <person name="Kang W.H."/>
            <person name="Huh J.H."/>
            <person name="Kang B.C."/>
            <person name="Yang T.J."/>
            <person name="Lee Y.H."/>
            <person name="Bennetzen J.L."/>
            <person name="Choi D."/>
        </authorList>
    </citation>
    <scope>NUCLEOTIDE SEQUENCE [LARGE SCALE GENOMIC DNA]</scope>
    <source>
        <strain evidence="11">cv. PBC81</strain>
    </source>
</reference>
<dbReference type="Proteomes" id="UP000224567">
    <property type="component" value="Unassembled WGS sequence"/>
</dbReference>
<dbReference type="PANTHER" id="PTHR48054">
    <property type="entry name" value="RECEPTOR KINASE-LIKE PROTEIN XA21"/>
    <property type="match status" value="1"/>
</dbReference>
<evidence type="ECO:0000256" key="3">
    <source>
        <dbReference type="ARBA" id="ARBA00022692"/>
    </source>
</evidence>
<dbReference type="FunFam" id="3.80.10.10:FF:000041">
    <property type="entry name" value="LRR receptor-like serine/threonine-protein kinase ERECTA"/>
    <property type="match status" value="2"/>
</dbReference>
<evidence type="ECO:0000313" key="11">
    <source>
        <dbReference type="Proteomes" id="UP000224567"/>
    </source>
</evidence>
<evidence type="ECO:0000313" key="10">
    <source>
        <dbReference type="EMBL" id="PHT49689.1"/>
    </source>
</evidence>
<dbReference type="OrthoDB" id="1301912at2759"/>
<keyword evidence="11" id="KW-1185">Reference proteome</keyword>
<gene>
    <name evidence="10" type="ORF">CQW23_09436</name>
</gene>
<evidence type="ECO:0000259" key="9">
    <source>
        <dbReference type="Pfam" id="PF08263"/>
    </source>
</evidence>
<dbReference type="Pfam" id="PF08263">
    <property type="entry name" value="LRRNT_2"/>
    <property type="match status" value="1"/>
</dbReference>
<comment type="subcellular location">
    <subcellularLocation>
        <location evidence="1">Membrane</location>
        <topology evidence="1">Single-pass membrane protein</topology>
    </subcellularLocation>
</comment>
<keyword evidence="7" id="KW-0472">Membrane</keyword>
<dbReference type="Pfam" id="PF00560">
    <property type="entry name" value="LRR_1"/>
    <property type="match status" value="5"/>
</dbReference>
<evidence type="ECO:0000256" key="7">
    <source>
        <dbReference type="ARBA" id="ARBA00023136"/>
    </source>
</evidence>
<keyword evidence="8" id="KW-0325">Glycoprotein</keyword>
<keyword evidence="5" id="KW-0677">Repeat</keyword>
<dbReference type="GO" id="GO:0050832">
    <property type="term" value="P:defense response to fungus"/>
    <property type="evidence" value="ECO:0007669"/>
    <property type="project" value="UniProtKB-ARBA"/>
</dbReference>
<dbReference type="Pfam" id="PF13855">
    <property type="entry name" value="LRR_8"/>
    <property type="match status" value="1"/>
</dbReference>
<keyword evidence="3" id="KW-0812">Transmembrane</keyword>
<proteinExistence type="predicted"/>
<name>A0A2G2WWZ7_CAPBA</name>
<dbReference type="PANTHER" id="PTHR48054:SF79">
    <property type="entry name" value="PROTEIN KINASE DOMAIN-CONTAINING PROTEIN"/>
    <property type="match status" value="1"/>
</dbReference>
<dbReference type="InterPro" id="IPR013210">
    <property type="entry name" value="LRR_N_plant-typ"/>
</dbReference>
<keyword evidence="6" id="KW-1133">Transmembrane helix</keyword>
<protein>
    <recommendedName>
        <fullName evidence="9">Leucine-rich repeat-containing N-terminal plant-type domain-containing protein</fullName>
    </recommendedName>
</protein>
<comment type="caution">
    <text evidence="10">The sequence shown here is derived from an EMBL/GenBank/DDBJ whole genome shotgun (WGS) entry which is preliminary data.</text>
</comment>
<dbReference type="FunFam" id="3.80.10.10:FF:000129">
    <property type="entry name" value="Leucine-rich repeat receptor-like kinase"/>
    <property type="match status" value="1"/>
</dbReference>
<evidence type="ECO:0000256" key="5">
    <source>
        <dbReference type="ARBA" id="ARBA00022737"/>
    </source>
</evidence>
<evidence type="ECO:0000256" key="2">
    <source>
        <dbReference type="ARBA" id="ARBA00022614"/>
    </source>
</evidence>
<evidence type="ECO:0000256" key="6">
    <source>
        <dbReference type="ARBA" id="ARBA00022989"/>
    </source>
</evidence>
<organism evidence="10 11">
    <name type="scientific">Capsicum baccatum</name>
    <name type="common">Peruvian pepper</name>
    <dbReference type="NCBI Taxonomy" id="33114"/>
    <lineage>
        <taxon>Eukaryota</taxon>
        <taxon>Viridiplantae</taxon>
        <taxon>Streptophyta</taxon>
        <taxon>Embryophyta</taxon>
        <taxon>Tracheophyta</taxon>
        <taxon>Spermatophyta</taxon>
        <taxon>Magnoliopsida</taxon>
        <taxon>eudicotyledons</taxon>
        <taxon>Gunneridae</taxon>
        <taxon>Pentapetalae</taxon>
        <taxon>asterids</taxon>
        <taxon>lamiids</taxon>
        <taxon>Solanales</taxon>
        <taxon>Solanaceae</taxon>
        <taxon>Solanoideae</taxon>
        <taxon>Capsiceae</taxon>
        <taxon>Capsicum</taxon>
    </lineage>
</organism>
<evidence type="ECO:0000256" key="1">
    <source>
        <dbReference type="ARBA" id="ARBA00004167"/>
    </source>
</evidence>
<dbReference type="GO" id="GO:0016020">
    <property type="term" value="C:membrane"/>
    <property type="evidence" value="ECO:0007669"/>
    <property type="project" value="UniProtKB-SubCell"/>
</dbReference>